<evidence type="ECO:0000313" key="4">
    <source>
        <dbReference type="EMBL" id="KSV60668.1"/>
    </source>
</evidence>
<dbReference type="STRING" id="290052.ASU35_00420"/>
<protein>
    <submittedName>
        <fullName evidence="4">Uncharacterized protein</fullName>
    </submittedName>
</protein>
<evidence type="ECO:0000259" key="2">
    <source>
        <dbReference type="Pfam" id="PF02481"/>
    </source>
</evidence>
<name>A0A0V8QJH5_9FIRM</name>
<dbReference type="Pfam" id="PF02481">
    <property type="entry name" value="DNA_processg_A"/>
    <property type="match status" value="1"/>
</dbReference>
<dbReference type="PANTHER" id="PTHR43022">
    <property type="entry name" value="PROTEIN SMF"/>
    <property type="match status" value="1"/>
</dbReference>
<dbReference type="Gene3D" id="1.10.10.10">
    <property type="entry name" value="Winged helix-like DNA-binding domain superfamily/Winged helix DNA-binding domain"/>
    <property type="match status" value="1"/>
</dbReference>
<dbReference type="Pfam" id="PF17782">
    <property type="entry name" value="WHD_DprA"/>
    <property type="match status" value="1"/>
</dbReference>
<dbReference type="InterPro" id="IPR057666">
    <property type="entry name" value="DrpA_SLOG"/>
</dbReference>
<dbReference type="OrthoDB" id="9785707at2"/>
<dbReference type="InterPro" id="IPR041614">
    <property type="entry name" value="DprA_WH"/>
</dbReference>
<dbReference type="PANTHER" id="PTHR43022:SF1">
    <property type="entry name" value="PROTEIN SMF"/>
    <property type="match status" value="1"/>
</dbReference>
<dbReference type="InterPro" id="IPR003488">
    <property type="entry name" value="DprA"/>
</dbReference>
<gene>
    <name evidence="4" type="ORF">ASU35_00420</name>
</gene>
<dbReference type="EMBL" id="LNAM01000001">
    <property type="protein sequence ID" value="KSV60668.1"/>
    <property type="molecule type" value="Genomic_DNA"/>
</dbReference>
<feature type="domain" description="DprA winged helix" evidence="3">
    <location>
        <begin position="231"/>
        <end position="284"/>
    </location>
</feature>
<comment type="similarity">
    <text evidence="1">Belongs to the DprA/Smf family.</text>
</comment>
<dbReference type="RefSeq" id="WP_058351147.1">
    <property type="nucleotide sequence ID" value="NZ_CABMMD010000001.1"/>
</dbReference>
<organism evidence="4 5">
    <name type="scientific">Acetivibrio ethanolgignens</name>
    <dbReference type="NCBI Taxonomy" id="290052"/>
    <lineage>
        <taxon>Bacteria</taxon>
        <taxon>Bacillati</taxon>
        <taxon>Bacillota</taxon>
        <taxon>Clostridia</taxon>
        <taxon>Eubacteriales</taxon>
        <taxon>Oscillospiraceae</taxon>
        <taxon>Acetivibrio</taxon>
    </lineage>
</organism>
<dbReference type="AlphaFoldDB" id="A0A0V8QJH5"/>
<reference evidence="4 5" key="1">
    <citation type="submission" date="2015-11" db="EMBL/GenBank/DDBJ databases">
        <title>Butyribacter intestini gen. nov., sp. nov., a butyric acid-producing bacterium of the family Lachnospiraceae isolated from the human faeces.</title>
        <authorList>
            <person name="Zou Y."/>
            <person name="Xue W."/>
            <person name="Luo G."/>
            <person name="Lv M."/>
        </authorList>
    </citation>
    <scope>NUCLEOTIDE SEQUENCE [LARGE SCALE GENOMIC DNA]</scope>
    <source>
        <strain evidence="4 5">ACET-33324</strain>
    </source>
</reference>
<evidence type="ECO:0000256" key="1">
    <source>
        <dbReference type="ARBA" id="ARBA00006525"/>
    </source>
</evidence>
<dbReference type="Proteomes" id="UP000054874">
    <property type="component" value="Unassembled WGS sequence"/>
</dbReference>
<accession>A0A0V8QJH5</accession>
<evidence type="ECO:0000259" key="3">
    <source>
        <dbReference type="Pfam" id="PF17782"/>
    </source>
</evidence>
<dbReference type="InterPro" id="IPR036388">
    <property type="entry name" value="WH-like_DNA-bd_sf"/>
</dbReference>
<proteinExistence type="inferred from homology"/>
<dbReference type="SUPFAM" id="SSF102405">
    <property type="entry name" value="MCP/YpsA-like"/>
    <property type="match status" value="1"/>
</dbReference>
<feature type="domain" description="Smf/DprA SLOG" evidence="2">
    <location>
        <begin position="9"/>
        <end position="215"/>
    </location>
</feature>
<dbReference type="NCBIfam" id="TIGR00732">
    <property type="entry name" value="dprA"/>
    <property type="match status" value="1"/>
</dbReference>
<dbReference type="Gene3D" id="3.40.50.450">
    <property type="match status" value="1"/>
</dbReference>
<sequence length="290" mass="32038">MKGSIYLVEKEDKEYPGKLMHIANPPERLYVNGKLPREDILTIAIVGARNCTPYGSEMAKYFGRELAYAGVQIVSGMARGIDSYAHWGALEAGGATFAVLGCGADICYPKENYKLYEKILSQGGILSEYELGTPPLSAYFPQRNRIISGLCDGILVIEAREKSGSLITVSLGLEQGKDIFALPGRSTDMLSKGCNWIIRQGAALVESPEEILREYGFSEKYKLRKNKKNNIPLETKEKIVYSRLSLEPKHLNTLVEETKWSVSEVMGALLNLELSGRIKDAGGGYYVIVL</sequence>
<keyword evidence="5" id="KW-1185">Reference proteome</keyword>
<comment type="caution">
    <text evidence="4">The sequence shown here is derived from an EMBL/GenBank/DDBJ whole genome shotgun (WGS) entry which is preliminary data.</text>
</comment>
<dbReference type="GO" id="GO:0009294">
    <property type="term" value="P:DNA-mediated transformation"/>
    <property type="evidence" value="ECO:0007669"/>
    <property type="project" value="InterPro"/>
</dbReference>
<evidence type="ECO:0000313" key="5">
    <source>
        <dbReference type="Proteomes" id="UP000054874"/>
    </source>
</evidence>